<dbReference type="SMART" id="SM00322">
    <property type="entry name" value="KH"/>
    <property type="match status" value="1"/>
</dbReference>
<dbReference type="GeneID" id="8244847"/>
<dbReference type="EMBL" id="CP001328">
    <property type="protein sequence ID" value="ACO65162.1"/>
    <property type="molecule type" value="Genomic_DNA"/>
</dbReference>
<dbReference type="KEGG" id="mis:MICPUN_101430"/>
<keyword evidence="7" id="KW-1185">Reference proteome</keyword>
<dbReference type="GO" id="GO:0003723">
    <property type="term" value="F:RNA binding"/>
    <property type="evidence" value="ECO:0007669"/>
    <property type="project" value="UniProtKB-UniRule"/>
</dbReference>
<reference evidence="6 7" key="1">
    <citation type="journal article" date="2009" name="Science">
        <title>Green evolution and dynamic adaptations revealed by genomes of the marine picoeukaryotes Micromonas.</title>
        <authorList>
            <person name="Worden A.Z."/>
            <person name="Lee J.H."/>
            <person name="Mock T."/>
            <person name="Rouze P."/>
            <person name="Simmons M.P."/>
            <person name="Aerts A.L."/>
            <person name="Allen A.E."/>
            <person name="Cuvelier M.L."/>
            <person name="Derelle E."/>
            <person name="Everett M.V."/>
            <person name="Foulon E."/>
            <person name="Grimwood J."/>
            <person name="Gundlach H."/>
            <person name="Henrissat B."/>
            <person name="Napoli C."/>
            <person name="McDonald S.M."/>
            <person name="Parker M.S."/>
            <person name="Rombauts S."/>
            <person name="Salamov A."/>
            <person name="Von Dassow P."/>
            <person name="Badger J.H."/>
            <person name="Coutinho P.M."/>
            <person name="Demir E."/>
            <person name="Dubchak I."/>
            <person name="Gentemann C."/>
            <person name="Eikrem W."/>
            <person name="Gready J.E."/>
            <person name="John U."/>
            <person name="Lanier W."/>
            <person name="Lindquist E.A."/>
            <person name="Lucas S."/>
            <person name="Mayer K.F."/>
            <person name="Moreau H."/>
            <person name="Not F."/>
            <person name="Otillar R."/>
            <person name="Panaud O."/>
            <person name="Pangilinan J."/>
            <person name="Paulsen I."/>
            <person name="Piegu B."/>
            <person name="Poliakov A."/>
            <person name="Robbens S."/>
            <person name="Schmutz J."/>
            <person name="Toulza E."/>
            <person name="Wyss T."/>
            <person name="Zelensky A."/>
            <person name="Zhou K."/>
            <person name="Armbrust E.V."/>
            <person name="Bhattacharya D."/>
            <person name="Goodenough U.W."/>
            <person name="Van de Peer Y."/>
            <person name="Grigoriev I.V."/>
        </authorList>
    </citation>
    <scope>NUCLEOTIDE SEQUENCE [LARGE SCALE GENOMIC DNA]</scope>
    <source>
        <strain evidence="7">RCC299 / NOUM17</strain>
    </source>
</reference>
<protein>
    <recommendedName>
        <fullName evidence="5">K Homology domain-containing protein</fullName>
    </recommendedName>
</protein>
<dbReference type="GO" id="GO:0006281">
    <property type="term" value="P:DNA repair"/>
    <property type="evidence" value="ECO:0007669"/>
    <property type="project" value="TreeGrafter"/>
</dbReference>
<keyword evidence="3" id="KW-0694">RNA-binding</keyword>
<feature type="compositionally biased region" description="Basic and acidic residues" evidence="4">
    <location>
        <begin position="614"/>
        <end position="629"/>
    </location>
</feature>
<dbReference type="PANTHER" id="PTHR12663:SF0">
    <property type="entry name" value="PRECOCIOUS DISSOCIATION OF SISTERS 5, ISOFORM A"/>
    <property type="match status" value="1"/>
</dbReference>
<dbReference type="eggNOG" id="KOG1525">
    <property type="taxonomic scope" value="Eukaryota"/>
</dbReference>
<dbReference type="InParanoid" id="C1EA85"/>
<feature type="compositionally biased region" description="Basic and acidic residues" evidence="4">
    <location>
        <begin position="198"/>
        <end position="214"/>
    </location>
</feature>
<evidence type="ECO:0000313" key="7">
    <source>
        <dbReference type="Proteomes" id="UP000002009"/>
    </source>
</evidence>
<dbReference type="CDD" id="cd20404">
    <property type="entry name" value="Tudor_Agenet_AtEML-like"/>
    <property type="match status" value="1"/>
</dbReference>
<organism evidence="6 7">
    <name type="scientific">Micromonas commoda (strain RCC299 / NOUM17 / CCMP2709)</name>
    <name type="common">Picoplanktonic green alga</name>
    <dbReference type="NCBI Taxonomy" id="296587"/>
    <lineage>
        <taxon>Eukaryota</taxon>
        <taxon>Viridiplantae</taxon>
        <taxon>Chlorophyta</taxon>
        <taxon>Mamiellophyceae</taxon>
        <taxon>Mamiellales</taxon>
        <taxon>Mamiellaceae</taxon>
        <taxon>Micromonas</taxon>
    </lineage>
</organism>
<dbReference type="GO" id="GO:0007064">
    <property type="term" value="P:mitotic sister chromatid cohesion"/>
    <property type="evidence" value="ECO:0007669"/>
    <property type="project" value="InterPro"/>
</dbReference>
<dbReference type="STRING" id="296587.C1EA85"/>
<feature type="region of interest" description="Disordered" evidence="4">
    <location>
        <begin position="709"/>
        <end position="768"/>
    </location>
</feature>
<dbReference type="Gene3D" id="2.30.30.140">
    <property type="match status" value="1"/>
</dbReference>
<feature type="compositionally biased region" description="Basic and acidic residues" evidence="4">
    <location>
        <begin position="517"/>
        <end position="526"/>
    </location>
</feature>
<dbReference type="GO" id="GO:0000785">
    <property type="term" value="C:chromatin"/>
    <property type="evidence" value="ECO:0007669"/>
    <property type="project" value="TreeGrafter"/>
</dbReference>
<feature type="region of interest" description="Disordered" evidence="4">
    <location>
        <begin position="1"/>
        <end position="266"/>
    </location>
</feature>
<feature type="region of interest" description="Disordered" evidence="4">
    <location>
        <begin position="381"/>
        <end position="406"/>
    </location>
</feature>
<feature type="domain" description="K Homology" evidence="5">
    <location>
        <begin position="418"/>
        <end position="494"/>
    </location>
</feature>
<feature type="compositionally biased region" description="Basic and acidic residues" evidence="4">
    <location>
        <begin position="745"/>
        <end position="758"/>
    </location>
</feature>
<evidence type="ECO:0000256" key="4">
    <source>
        <dbReference type="SAM" id="MobiDB-lite"/>
    </source>
</evidence>
<evidence type="ECO:0000313" key="6">
    <source>
        <dbReference type="EMBL" id="ACO65162.1"/>
    </source>
</evidence>
<feature type="region of interest" description="Disordered" evidence="4">
    <location>
        <begin position="614"/>
        <end position="689"/>
    </location>
</feature>
<dbReference type="OrthoDB" id="515915at2759"/>
<dbReference type="Gene3D" id="3.30.1370.10">
    <property type="entry name" value="K Homology domain, type 1"/>
    <property type="match status" value="1"/>
</dbReference>
<evidence type="ECO:0000256" key="1">
    <source>
        <dbReference type="ARBA" id="ARBA00004123"/>
    </source>
</evidence>
<dbReference type="SUPFAM" id="SSF54791">
    <property type="entry name" value="Eukaryotic type KH-domain (KH-domain type I)"/>
    <property type="match status" value="1"/>
</dbReference>
<dbReference type="Pfam" id="PF00013">
    <property type="entry name" value="KH_1"/>
    <property type="match status" value="1"/>
</dbReference>
<dbReference type="GO" id="GO:0005634">
    <property type="term" value="C:nucleus"/>
    <property type="evidence" value="ECO:0007669"/>
    <property type="project" value="UniProtKB-SubCell"/>
</dbReference>
<dbReference type="CDD" id="cd00105">
    <property type="entry name" value="KH-I"/>
    <property type="match status" value="1"/>
</dbReference>
<dbReference type="InterPro" id="IPR039776">
    <property type="entry name" value="Pds5"/>
</dbReference>
<dbReference type="RefSeq" id="XP_002503904.1">
    <property type="nucleotide sequence ID" value="XM_002503858.1"/>
</dbReference>
<accession>C1EA85</accession>
<dbReference type="PROSITE" id="PS50084">
    <property type="entry name" value="KH_TYPE_1"/>
    <property type="match status" value="1"/>
</dbReference>
<proteinExistence type="predicted"/>
<keyword evidence="2" id="KW-0539">Nucleus</keyword>
<sequence>MKSPKVAELERRKKEQQAGRRRARGEGSVRGAATTTRGDPTATAPRTNVAVVVDDDDDRSPRPSEDESDDTRAAPAGTSARAGTAAAPAPALSDGDASAHEGGGRVRARGSGSGPTASSTDPPAVPRVGRTTSEGGTRERKPPGRYAAYETDAAIHGRAVSHRPVTGRGAAGTTRARRDASRSRSRTRSPARRGRPGRVAELEGADGRARERGAQTRRAPSNERGPAPLAGPQSPPRTRSEQRRSWGAGGASASLPGGPGPGRVDVDPTLQWRRVVLYGYPHDTFPNNVERLFTNHLRVNERAVERLQLIRGRRGDVTAFAQFATEGDARLVIDTLTRKADRGAPITFRDCALSASHLHDWPRQMDRPRWIPCVAAPGWTPDPRNDVRNGAEPAPVPPQRSGSPLNAVNDLGRWEKWGPRWWECHVDTRGHMGGVIGKSGATIKKLQAETGAKMRFNKEAGGAAANEVVVWSNSEHVAVAGARAVCALIADLVESSRGGARGRRESLGTRGAARKAHSSDPEDGEIHEGAVVLALGGGDDALDFTDVLPTTAAADGRNPRECVGRRLRVWWPGEGRYFAGVVDRWDESRKLHVVRYDDGDVEAVDLARETWDWEKADEDREGEKGRVDESPPPPPPSERRGAERTPDLPRAPEPEPAPRAEEPDVESEPTARVADPNAKQFTCDACGKGPYNAKGIKLHRKMWCNKEGPFVGKKKGSETAAAPGDAKKRPRSASADRFGFVDEAGGERGERGDVRDTPEPEEPAIGPSFDAMRTQIENEFATRTQLESTLRDLDTDAEATAAARGAFVRVRLKRKNALDSGYACEQIDRVSRYQPGLAAGVTPARDEGWEWKVHFGSGSSAVRFLSNTRPDREETFGWMVRHFVKDGAQLAGAGTKRART</sequence>
<evidence type="ECO:0000259" key="5">
    <source>
        <dbReference type="SMART" id="SM00322"/>
    </source>
</evidence>
<dbReference type="AlphaFoldDB" id="C1EA85"/>
<dbReference type="InterPro" id="IPR036612">
    <property type="entry name" value="KH_dom_type_1_sf"/>
</dbReference>
<dbReference type="InterPro" id="IPR004087">
    <property type="entry name" value="KH_dom"/>
</dbReference>
<feature type="compositionally biased region" description="Low complexity" evidence="4">
    <location>
        <begin position="73"/>
        <end position="96"/>
    </location>
</feature>
<name>C1EA85_MICCC</name>
<dbReference type="PANTHER" id="PTHR12663">
    <property type="entry name" value="ANDROGEN INDUCED INHIBITOR OF PROLIFERATION AS3 / PDS5-RELATED"/>
    <property type="match status" value="1"/>
</dbReference>
<feature type="compositionally biased region" description="Low complexity" evidence="4">
    <location>
        <begin position="163"/>
        <end position="174"/>
    </location>
</feature>
<feature type="compositionally biased region" description="Basic residues" evidence="4">
    <location>
        <begin position="183"/>
        <end position="196"/>
    </location>
</feature>
<evidence type="ECO:0000256" key="2">
    <source>
        <dbReference type="ARBA" id="ARBA00023242"/>
    </source>
</evidence>
<dbReference type="InterPro" id="IPR004088">
    <property type="entry name" value="KH_dom_type_1"/>
</dbReference>
<gene>
    <name evidence="6" type="ORF">MICPUN_101430</name>
</gene>
<feature type="region of interest" description="Disordered" evidence="4">
    <location>
        <begin position="499"/>
        <end position="526"/>
    </location>
</feature>
<feature type="compositionally biased region" description="Basic and acidic residues" evidence="4">
    <location>
        <begin position="637"/>
        <end position="662"/>
    </location>
</feature>
<feature type="compositionally biased region" description="Basic and acidic residues" evidence="4">
    <location>
        <begin position="1"/>
        <end position="18"/>
    </location>
</feature>
<evidence type="ECO:0000256" key="3">
    <source>
        <dbReference type="PROSITE-ProRule" id="PRU00117"/>
    </source>
</evidence>
<dbReference type="Proteomes" id="UP000002009">
    <property type="component" value="Chromosome 7"/>
</dbReference>
<comment type="subcellular location">
    <subcellularLocation>
        <location evidence="1">Nucleus</location>
    </subcellularLocation>
</comment>